<sequence length="657" mass="72344">MEFWRPPLHFHMCFEFLVCEWSSQSHRVDLEIGSASGIRFRMILLLQMDTRGQKKHRVAGFSSEADFVDLEDSQSDDVMYSQYVNDDSFGDKSSSDVEMLSESKKQKSSNASSDGFTRHSVSKFAMVISLLSKAKKDVIKRYGFGSLLLFDKCFVPKKFSKWMVSLVESKFGDLTIHRKVISLTAKSVNLVLGIPIGGTPFPSNYATGRAIVLSKIDKTSLPQVSFFAEKLAADHLTDEGLFCVGCLMVLRVSTKGKKDGQKSFGTLGGCMFYLAPMYLDHVDFSHRRVSDTFPRIGVWKQNMIRDFSDLDIKSPFGYGMRPLLDFEKTCYHKQELVSEASDVAEFFSKLEAACGCDVPDSLKASLLNVIEEHCKGCLPCIPIDLVSLGALPDDLKTIFSKLMTQVYSFKQKSLELVIKVLKEFTDYESSSDPHIASPEMAAALGNENGFHQPHDSQVNVEKVERASSLAKDLGVPSSSKKQVTFGLAVPPNDLSQPYDLFHKSVRRGHLVGKSSSQFVPAHVVDDVIPVAKDHDSDVLIGGLNSPNHFSTASIVMQTLPFFDDESPNITPKLSKKLPPISQLKSSSKTGSSVAAPVNVSSPKVTIVGSRSPSQKLSSMGKKSKFLYNSKLQNSSSSVHTPPKSVLKIGGHSSLIPN</sequence>
<dbReference type="Proteomes" id="UP000604825">
    <property type="component" value="Unassembled WGS sequence"/>
</dbReference>
<evidence type="ECO:0000313" key="3">
    <source>
        <dbReference type="Proteomes" id="UP000604825"/>
    </source>
</evidence>
<feature type="region of interest" description="Disordered" evidence="1">
    <location>
        <begin position="632"/>
        <end position="657"/>
    </location>
</feature>
<name>A0A811M8Z4_9POAL</name>
<protein>
    <submittedName>
        <fullName evidence="2">Uncharacterized protein</fullName>
    </submittedName>
</protein>
<proteinExistence type="predicted"/>
<gene>
    <name evidence="2" type="ORF">NCGR_LOCUS1026</name>
</gene>
<feature type="compositionally biased region" description="Low complexity" evidence="1">
    <location>
        <begin position="581"/>
        <end position="595"/>
    </location>
</feature>
<dbReference type="OrthoDB" id="695450at2759"/>
<evidence type="ECO:0000313" key="2">
    <source>
        <dbReference type="EMBL" id="CAD6202788.1"/>
    </source>
</evidence>
<comment type="caution">
    <text evidence="2">The sequence shown here is derived from an EMBL/GenBank/DDBJ whole genome shotgun (WGS) entry which is preliminary data.</text>
</comment>
<accession>A0A811M8Z4</accession>
<evidence type="ECO:0000256" key="1">
    <source>
        <dbReference type="SAM" id="MobiDB-lite"/>
    </source>
</evidence>
<dbReference type="PANTHER" id="PTHR34835">
    <property type="entry name" value="OS07G0283600 PROTEIN-RELATED"/>
    <property type="match status" value="1"/>
</dbReference>
<feature type="region of interest" description="Disordered" evidence="1">
    <location>
        <begin position="572"/>
        <end position="595"/>
    </location>
</feature>
<dbReference type="EMBL" id="CAJGYO010000001">
    <property type="protein sequence ID" value="CAD6202788.1"/>
    <property type="molecule type" value="Genomic_DNA"/>
</dbReference>
<keyword evidence="3" id="KW-1185">Reference proteome</keyword>
<organism evidence="2 3">
    <name type="scientific">Miscanthus lutarioriparius</name>
    <dbReference type="NCBI Taxonomy" id="422564"/>
    <lineage>
        <taxon>Eukaryota</taxon>
        <taxon>Viridiplantae</taxon>
        <taxon>Streptophyta</taxon>
        <taxon>Embryophyta</taxon>
        <taxon>Tracheophyta</taxon>
        <taxon>Spermatophyta</taxon>
        <taxon>Magnoliopsida</taxon>
        <taxon>Liliopsida</taxon>
        <taxon>Poales</taxon>
        <taxon>Poaceae</taxon>
        <taxon>PACMAD clade</taxon>
        <taxon>Panicoideae</taxon>
        <taxon>Andropogonodae</taxon>
        <taxon>Andropogoneae</taxon>
        <taxon>Saccharinae</taxon>
        <taxon>Miscanthus</taxon>
    </lineage>
</organism>
<dbReference type="PANTHER" id="PTHR34835:SF60">
    <property type="entry name" value="OS10G0490300 PROTEIN"/>
    <property type="match status" value="1"/>
</dbReference>
<dbReference type="AlphaFoldDB" id="A0A811M8Z4"/>
<reference evidence="2" key="1">
    <citation type="submission" date="2020-10" db="EMBL/GenBank/DDBJ databases">
        <authorList>
            <person name="Han B."/>
            <person name="Lu T."/>
            <person name="Zhao Q."/>
            <person name="Huang X."/>
            <person name="Zhao Y."/>
        </authorList>
    </citation>
    <scope>NUCLEOTIDE SEQUENCE</scope>
</reference>